<feature type="transmembrane region" description="Helical" evidence="3">
    <location>
        <begin position="165"/>
        <end position="189"/>
    </location>
</feature>
<dbReference type="InterPro" id="IPR036388">
    <property type="entry name" value="WH-like_DNA-bd_sf"/>
</dbReference>
<protein>
    <submittedName>
        <fullName evidence="5">DNA-binding winged helix-turn-helix (WHTH) protein</fullName>
    </submittedName>
</protein>
<evidence type="ECO:0000259" key="4">
    <source>
        <dbReference type="PROSITE" id="PS51755"/>
    </source>
</evidence>
<keyword evidence="6" id="KW-1185">Reference proteome</keyword>
<dbReference type="Proteomes" id="UP000295293">
    <property type="component" value="Unassembled WGS sequence"/>
</dbReference>
<keyword evidence="3" id="KW-0812">Transmembrane</keyword>
<proteinExistence type="predicted"/>
<dbReference type="EMBL" id="SNZH01000006">
    <property type="protein sequence ID" value="TDR44154.1"/>
    <property type="molecule type" value="Genomic_DNA"/>
</dbReference>
<accession>A0A4R6YYP2</accession>
<dbReference type="SMART" id="SM00862">
    <property type="entry name" value="Trans_reg_C"/>
    <property type="match status" value="1"/>
</dbReference>
<evidence type="ECO:0000256" key="3">
    <source>
        <dbReference type="SAM" id="Phobius"/>
    </source>
</evidence>
<dbReference type="CDD" id="cd00383">
    <property type="entry name" value="trans_reg_C"/>
    <property type="match status" value="1"/>
</dbReference>
<comment type="caution">
    <text evidence="5">The sequence shown here is derived from an EMBL/GenBank/DDBJ whole genome shotgun (WGS) entry which is preliminary data.</text>
</comment>
<evidence type="ECO:0000256" key="1">
    <source>
        <dbReference type="ARBA" id="ARBA00023125"/>
    </source>
</evidence>
<dbReference type="PANTHER" id="PTHR47691:SF3">
    <property type="entry name" value="HTH-TYPE TRANSCRIPTIONAL REGULATOR RV0890C-RELATED"/>
    <property type="match status" value="1"/>
</dbReference>
<dbReference type="RefSeq" id="WP_133818889.1">
    <property type="nucleotide sequence ID" value="NZ_SNZH01000006.1"/>
</dbReference>
<keyword evidence="1 2" id="KW-0238">DNA-binding</keyword>
<gene>
    <name evidence="5" type="ORF">DFR29_106302</name>
</gene>
<feature type="DNA-binding region" description="OmpR/PhoB-type" evidence="2">
    <location>
        <begin position="1"/>
        <end position="98"/>
    </location>
</feature>
<dbReference type="PROSITE" id="PS51755">
    <property type="entry name" value="OMPR_PHOB"/>
    <property type="match status" value="1"/>
</dbReference>
<dbReference type="InterPro" id="IPR016032">
    <property type="entry name" value="Sig_transdc_resp-reg_C-effctor"/>
</dbReference>
<sequence>MLYRFADVCLDSASRLICGPDGPVTVPKRVFDCLAYLVEHRDRAVARDELILHVWNRPNVSDTQLAQTVLRARRLLADDGVEQRLIRTVPGFGYHWVGPVQVVETAEDAAAAPEEPVPAVESLALSLPDIASAPADSMPPAAAVLLAAGSLPMARPSRRSERRRIGWSLAAIAAIALLVLLSNFVPVYLPAGASAAATTGKIIVLPVEIEAAAGTDSAWARLGLMDLIAARLRAEGLVVPPSESVLAALAAARENRIDLPLRPQDLRAELLIQPRLSRLASGWQLSLEGRRANGIDLALQQQHAQILDAAVAASDALLASLGRARGSERTAQDETALRVRAGLLGNELDSIREWLQALPPAQRMERNTRYLAAELDYRAGRLAESRSALDALLLDPHVDEDATFRGRVLVARGSIAMRQRDYSGSEKDFAAAIAALDGTTAGRDLGRALMGRGGIALQQLRLEQAGNDLSRARDLLDAAGDDLGVARAEVNLALLQRRGGRPLEALEQLQAAATRFGNYAAINELSATLAGIIDLQCSLLRWDDALASSERAQLLLARLPDKQLRARLLQGRIEVLTGLGRLSEAQQALDSLALVGASGSGEIARGALLAAELALARGEPVRAAQLAQPLLALAQSADTRESAFHAAALLQRARPELAQQDLLPGIAPEAEPRDCVQAIIVRARRLQGQQRNAEAETLLRRGLALTLTSRDLREQRSVAEVLSALLLQQGRSVEAMEALAPLALLVPRDFDTALLFAGLHREMADINAWQFDLHKAAALAGERTLPQHLTAPLIAAGAATPAELAHATP</sequence>
<reference evidence="5 6" key="1">
    <citation type="submission" date="2019-03" db="EMBL/GenBank/DDBJ databases">
        <title>Genomic Encyclopedia of Type Strains, Phase IV (KMG-IV): sequencing the most valuable type-strain genomes for metagenomic binning, comparative biology and taxonomic classification.</title>
        <authorList>
            <person name="Goeker M."/>
        </authorList>
    </citation>
    <scope>NUCLEOTIDE SEQUENCE [LARGE SCALE GENOMIC DNA]</scope>
    <source>
        <strain evidence="5 6">DSM 21667</strain>
    </source>
</reference>
<dbReference type="InterPro" id="IPR001867">
    <property type="entry name" value="OmpR/PhoB-type_DNA-bd"/>
</dbReference>
<dbReference type="Pfam" id="PF00486">
    <property type="entry name" value="Trans_reg_C"/>
    <property type="match status" value="1"/>
</dbReference>
<organism evidence="5 6">
    <name type="scientific">Tahibacter aquaticus</name>
    <dbReference type="NCBI Taxonomy" id="520092"/>
    <lineage>
        <taxon>Bacteria</taxon>
        <taxon>Pseudomonadati</taxon>
        <taxon>Pseudomonadota</taxon>
        <taxon>Gammaproteobacteria</taxon>
        <taxon>Lysobacterales</taxon>
        <taxon>Rhodanobacteraceae</taxon>
        <taxon>Tahibacter</taxon>
    </lineage>
</organism>
<dbReference type="PANTHER" id="PTHR47691">
    <property type="entry name" value="REGULATOR-RELATED"/>
    <property type="match status" value="1"/>
</dbReference>
<feature type="domain" description="OmpR/PhoB-type" evidence="4">
    <location>
        <begin position="1"/>
        <end position="98"/>
    </location>
</feature>
<dbReference type="SUPFAM" id="SSF48452">
    <property type="entry name" value="TPR-like"/>
    <property type="match status" value="1"/>
</dbReference>
<dbReference type="Gene3D" id="1.10.10.10">
    <property type="entry name" value="Winged helix-like DNA-binding domain superfamily/Winged helix DNA-binding domain"/>
    <property type="match status" value="1"/>
</dbReference>
<dbReference type="GO" id="GO:0006355">
    <property type="term" value="P:regulation of DNA-templated transcription"/>
    <property type="evidence" value="ECO:0007669"/>
    <property type="project" value="InterPro"/>
</dbReference>
<evidence type="ECO:0000313" key="5">
    <source>
        <dbReference type="EMBL" id="TDR44154.1"/>
    </source>
</evidence>
<dbReference type="GO" id="GO:0003677">
    <property type="term" value="F:DNA binding"/>
    <property type="evidence" value="ECO:0007669"/>
    <property type="project" value="UniProtKB-UniRule"/>
</dbReference>
<keyword evidence="3" id="KW-0472">Membrane</keyword>
<evidence type="ECO:0000313" key="6">
    <source>
        <dbReference type="Proteomes" id="UP000295293"/>
    </source>
</evidence>
<dbReference type="InterPro" id="IPR011990">
    <property type="entry name" value="TPR-like_helical_dom_sf"/>
</dbReference>
<evidence type="ECO:0000256" key="2">
    <source>
        <dbReference type="PROSITE-ProRule" id="PRU01091"/>
    </source>
</evidence>
<dbReference type="AlphaFoldDB" id="A0A4R6YYP2"/>
<dbReference type="SUPFAM" id="SSF46894">
    <property type="entry name" value="C-terminal effector domain of the bipartite response regulators"/>
    <property type="match status" value="1"/>
</dbReference>
<keyword evidence="3" id="KW-1133">Transmembrane helix</keyword>
<dbReference type="GO" id="GO:0000160">
    <property type="term" value="P:phosphorelay signal transduction system"/>
    <property type="evidence" value="ECO:0007669"/>
    <property type="project" value="InterPro"/>
</dbReference>
<dbReference type="OrthoDB" id="1971692at2"/>
<dbReference type="Gene3D" id="1.25.40.10">
    <property type="entry name" value="Tetratricopeptide repeat domain"/>
    <property type="match status" value="1"/>
</dbReference>
<name>A0A4R6YYP2_9GAMM</name>